<evidence type="ECO:0000313" key="3">
    <source>
        <dbReference type="Proteomes" id="UP000037660"/>
    </source>
</evidence>
<keyword evidence="1" id="KW-0812">Transmembrane</keyword>
<dbReference type="STRING" id="1547922.ISF6_2519"/>
<reference evidence="2 3" key="2">
    <citation type="journal article" date="2016" name="Science">
        <title>A bacterium that degrades and assimilates poly(ethylene terephthalate).</title>
        <authorList>
            <person name="Yoshida S."/>
            <person name="Hiraga K."/>
            <person name="Takehana T."/>
            <person name="Taniguchi I."/>
            <person name="Yamaji H."/>
            <person name="Maeda Y."/>
            <person name="Toyohara K."/>
            <person name="Miyamoto K."/>
            <person name="Kimura Y."/>
            <person name="Oda K."/>
        </authorList>
    </citation>
    <scope>NUCLEOTIDE SEQUENCE [LARGE SCALE GENOMIC DNA]</scope>
    <source>
        <strain evidence="3">NBRC 110686 / TISTR 2288 / 201-F6</strain>
    </source>
</reference>
<feature type="transmembrane region" description="Helical" evidence="1">
    <location>
        <begin position="62"/>
        <end position="80"/>
    </location>
</feature>
<keyword evidence="3" id="KW-1185">Reference proteome</keyword>
<feature type="transmembrane region" description="Helical" evidence="1">
    <location>
        <begin position="29"/>
        <end position="50"/>
    </location>
</feature>
<dbReference type="InterPro" id="IPR009495">
    <property type="entry name" value="NrsF"/>
</dbReference>
<feature type="transmembrane region" description="Helical" evidence="1">
    <location>
        <begin position="92"/>
        <end position="110"/>
    </location>
</feature>
<evidence type="ECO:0000256" key="1">
    <source>
        <dbReference type="SAM" id="Phobius"/>
    </source>
</evidence>
<evidence type="ECO:0000313" key="2">
    <source>
        <dbReference type="EMBL" id="GAP36679.1"/>
    </source>
</evidence>
<feature type="transmembrane region" description="Helical" evidence="1">
    <location>
        <begin position="159"/>
        <end position="177"/>
    </location>
</feature>
<reference evidence="3" key="1">
    <citation type="submission" date="2015-07" db="EMBL/GenBank/DDBJ databases">
        <title>Discovery of a poly(ethylene terephthalate assimilation.</title>
        <authorList>
            <person name="Yoshida S."/>
            <person name="Hiraga K."/>
            <person name="Takehana T."/>
            <person name="Taniguchi I."/>
            <person name="Yamaji H."/>
            <person name="Maeda Y."/>
            <person name="Toyohara K."/>
            <person name="Miyamoto K."/>
            <person name="Kimura Y."/>
            <person name="Oda K."/>
        </authorList>
    </citation>
    <scope>NUCLEOTIDE SEQUENCE [LARGE SCALE GENOMIC DNA]</scope>
    <source>
        <strain evidence="3">NBRC 110686 / TISTR 2288 / 201-F6</strain>
    </source>
</reference>
<keyword evidence="1" id="KW-0472">Membrane</keyword>
<name>A0A0K8P2C4_PISS1</name>
<feature type="transmembrane region" description="Helical" evidence="1">
    <location>
        <begin position="130"/>
        <end position="147"/>
    </location>
</feature>
<accession>A0A0K8P2C4</accession>
<gene>
    <name evidence="2" type="ORF">ISF6_2519</name>
</gene>
<keyword evidence="1" id="KW-1133">Transmembrane helix</keyword>
<dbReference type="OrthoDB" id="6059252at2"/>
<feature type="transmembrane region" description="Helical" evidence="1">
    <location>
        <begin position="189"/>
        <end position="209"/>
    </location>
</feature>
<protein>
    <submittedName>
        <fullName evidence="2">Extracytoplasmic function alternative sigma factor</fullName>
    </submittedName>
</protein>
<dbReference type="EMBL" id="BBYR01000037">
    <property type="protein sequence ID" value="GAP36679.1"/>
    <property type="molecule type" value="Genomic_DNA"/>
</dbReference>
<comment type="caution">
    <text evidence="2">The sequence shown here is derived from an EMBL/GenBank/DDBJ whole genome shotgun (WGS) entry which is preliminary data.</text>
</comment>
<dbReference type="RefSeq" id="WP_054020651.1">
    <property type="nucleotide sequence ID" value="NZ_BBYR01000037.1"/>
</dbReference>
<sequence length="211" mass="21234">MKTEAWIELLARGAGPAPTAVVARRVAPALGLGFALAVALALAALGPVPAAMFGTPAPWIKLAYAAGLATAAAWAVDRLARPLGELAGPGRIAVAVLLAMALLALASWSGTPGERRVAALLGHSWSTCPWNVLVLSLPTLGGLLWALRGLAPTRPRRAGAAAGLLAGAVGAAGYALACLETAPSFIALWYSLGIAMSAGVGALLGPRVLRW</sequence>
<dbReference type="AlphaFoldDB" id="A0A0K8P2C4"/>
<organism evidence="2 3">
    <name type="scientific">Piscinibacter sakaiensis</name>
    <name type="common">Ideonella sakaiensis</name>
    <dbReference type="NCBI Taxonomy" id="1547922"/>
    <lineage>
        <taxon>Bacteria</taxon>
        <taxon>Pseudomonadati</taxon>
        <taxon>Pseudomonadota</taxon>
        <taxon>Betaproteobacteria</taxon>
        <taxon>Burkholderiales</taxon>
        <taxon>Sphaerotilaceae</taxon>
        <taxon>Piscinibacter</taxon>
    </lineage>
</organism>
<proteinExistence type="predicted"/>
<dbReference type="Pfam" id="PF06532">
    <property type="entry name" value="NrsF"/>
    <property type="match status" value="1"/>
</dbReference>
<dbReference type="Proteomes" id="UP000037660">
    <property type="component" value="Unassembled WGS sequence"/>
</dbReference>